<dbReference type="EMBL" id="BGPR01000248">
    <property type="protein sequence ID" value="GBM07887.1"/>
    <property type="molecule type" value="Genomic_DNA"/>
</dbReference>
<keyword evidence="2" id="KW-1185">Reference proteome</keyword>
<dbReference type="InterPro" id="IPR036397">
    <property type="entry name" value="RNaseH_sf"/>
</dbReference>
<comment type="caution">
    <text evidence="1">The sequence shown here is derived from an EMBL/GenBank/DDBJ whole genome shotgun (WGS) entry which is preliminary data.</text>
</comment>
<organism evidence="1 2">
    <name type="scientific">Araneus ventricosus</name>
    <name type="common">Orbweaver spider</name>
    <name type="synonym">Epeira ventricosa</name>
    <dbReference type="NCBI Taxonomy" id="182803"/>
    <lineage>
        <taxon>Eukaryota</taxon>
        <taxon>Metazoa</taxon>
        <taxon>Ecdysozoa</taxon>
        <taxon>Arthropoda</taxon>
        <taxon>Chelicerata</taxon>
        <taxon>Arachnida</taxon>
        <taxon>Araneae</taxon>
        <taxon>Araneomorphae</taxon>
        <taxon>Entelegynae</taxon>
        <taxon>Araneoidea</taxon>
        <taxon>Araneidae</taxon>
        <taxon>Araneus</taxon>
    </lineage>
</organism>
<proteinExistence type="predicted"/>
<dbReference type="OrthoDB" id="6467801at2759"/>
<dbReference type="Gene3D" id="3.30.420.10">
    <property type="entry name" value="Ribonuclease H-like superfamily/Ribonuclease H"/>
    <property type="match status" value="1"/>
</dbReference>
<name>A0A4Y2CVM4_ARAVE</name>
<evidence type="ECO:0000313" key="2">
    <source>
        <dbReference type="Proteomes" id="UP000499080"/>
    </source>
</evidence>
<dbReference type="GO" id="GO:0003676">
    <property type="term" value="F:nucleic acid binding"/>
    <property type="evidence" value="ECO:0007669"/>
    <property type="project" value="InterPro"/>
</dbReference>
<reference evidence="1 2" key="1">
    <citation type="journal article" date="2019" name="Sci. Rep.">
        <title>Orb-weaving spider Araneus ventricosus genome elucidates the spidroin gene catalogue.</title>
        <authorList>
            <person name="Kono N."/>
            <person name="Nakamura H."/>
            <person name="Ohtoshi R."/>
            <person name="Moran D.A.P."/>
            <person name="Shinohara A."/>
            <person name="Yoshida Y."/>
            <person name="Fujiwara M."/>
            <person name="Mori M."/>
            <person name="Tomita M."/>
            <person name="Arakawa K."/>
        </authorList>
    </citation>
    <scope>NUCLEOTIDE SEQUENCE [LARGE SCALE GENOMIC DNA]</scope>
</reference>
<accession>A0A4Y2CVM4</accession>
<protein>
    <submittedName>
        <fullName evidence="1">Uncharacterized protein</fullName>
    </submittedName>
</protein>
<evidence type="ECO:0000313" key="1">
    <source>
        <dbReference type="EMBL" id="GBM07887.1"/>
    </source>
</evidence>
<sequence length="100" mass="11362">MRHPTRRQLLPSGSRNTLLTLDTSIGYLNPRDENIIEDIRDALLHSVENRSPPPRTSMDLLTALQDSWCEFPPGCLQTLVESMPHRFASLLRAHGGPIRY</sequence>
<dbReference type="Proteomes" id="UP000499080">
    <property type="component" value="Unassembled WGS sequence"/>
</dbReference>
<dbReference type="AlphaFoldDB" id="A0A4Y2CVM4"/>
<gene>
    <name evidence="1" type="ORF">AVEN_96502_1</name>
</gene>